<dbReference type="InterPro" id="IPR046867">
    <property type="entry name" value="AldOxase/xan_DH_MoCoBD2"/>
</dbReference>
<dbReference type="EMBL" id="JAJOMB010000009">
    <property type="protein sequence ID" value="MCD5312887.1"/>
    <property type="molecule type" value="Genomic_DNA"/>
</dbReference>
<organism evidence="4 5">
    <name type="scientific">Kineosporia babensis</name>
    <dbReference type="NCBI Taxonomy" id="499548"/>
    <lineage>
        <taxon>Bacteria</taxon>
        <taxon>Bacillati</taxon>
        <taxon>Actinomycetota</taxon>
        <taxon>Actinomycetes</taxon>
        <taxon>Kineosporiales</taxon>
        <taxon>Kineosporiaceae</taxon>
        <taxon>Kineosporia</taxon>
    </lineage>
</organism>
<feature type="domain" description="Aldehyde oxidase/xanthine dehydrogenase a/b hammerhead" evidence="3">
    <location>
        <begin position="22"/>
        <end position="127"/>
    </location>
</feature>
<dbReference type="Pfam" id="PF02738">
    <property type="entry name" value="MoCoBD_1"/>
    <property type="match status" value="1"/>
</dbReference>
<dbReference type="Proteomes" id="UP001138997">
    <property type="component" value="Unassembled WGS sequence"/>
</dbReference>
<dbReference type="PANTHER" id="PTHR11908:SF132">
    <property type="entry name" value="ALDEHYDE OXIDASE 1-RELATED"/>
    <property type="match status" value="1"/>
</dbReference>
<dbReference type="Gene3D" id="3.30.365.10">
    <property type="entry name" value="Aldehyde oxidase/xanthine dehydrogenase, molybdopterin binding domain"/>
    <property type="match status" value="5"/>
</dbReference>
<dbReference type="GO" id="GO:0016491">
    <property type="term" value="F:oxidoreductase activity"/>
    <property type="evidence" value="ECO:0007669"/>
    <property type="project" value="UniProtKB-KW"/>
</dbReference>
<evidence type="ECO:0000256" key="2">
    <source>
        <dbReference type="ARBA" id="ARBA00023002"/>
    </source>
</evidence>
<keyword evidence="1" id="KW-0500">Molybdenum</keyword>
<name>A0A9X1NCW5_9ACTN</name>
<dbReference type="InterPro" id="IPR037165">
    <property type="entry name" value="AldOxase/xan_DH_Mopterin-bd_sf"/>
</dbReference>
<proteinExistence type="predicted"/>
<dbReference type="Gene3D" id="3.90.1170.50">
    <property type="entry name" value="Aldehyde oxidase/xanthine dehydrogenase, a/b hammerhead"/>
    <property type="match status" value="1"/>
</dbReference>
<keyword evidence="5" id="KW-1185">Reference proteome</keyword>
<keyword evidence="2" id="KW-0560">Oxidoreductase</keyword>
<evidence type="ECO:0000259" key="3">
    <source>
        <dbReference type="SMART" id="SM01008"/>
    </source>
</evidence>
<accession>A0A9X1NCW5</accession>
<dbReference type="SUPFAM" id="SSF56003">
    <property type="entry name" value="Molybdenum cofactor-binding domain"/>
    <property type="match status" value="1"/>
</dbReference>
<sequence>MTVTKALTGPPLTRDEAIEKVTGKARYAYEYHSQPDTAYAWIVTSPVAKGRVLTVDADHVLRSDDVIAVLWHENAPHLGDVGDPTLAVLQSPEIAYRGQLVALVVAKTPEAAREAAAQLPVEYEELAHDVVLTPDHASLYKPEKVNPAFETDTEQGDPDRAFDASPVQLDQTYSTVALHNNPMEPHATTAIWGENGSLTLYDSNQGGGVVQQLLAGLFELEKSQVHVINPHVGGGFGSKGMPRPNVVLAAMAAKVTGRPVKLAVTRQQMFSLVGYRTPTIQRIRLGAEADGRLNAIMHEVVEQTSTVKEFAEQTAVATRMIYAAPHRRTSHRLARLDVPVPSWMRAPGECPGFYAFESAMDELAVELGVDPVELRIRNEPEVDPETGNPFSSRNLVACLREGARRFGWRSEPRAPRNHREGRWLIGAGVAASFYPTYQMPASATASVDENDHYTVDINATDIGTGARTALHQLAAEALEVPLEQVTVRIGDSDLPAAGIAGGSMGTRSWGWAVTKACRQLREEGAKSVTANTKKDIEALGEYTRGSYGAQFVEVRVNQDTGELRVPRMTGIFAAGRIVNASTARSQFIGGMTMGLSMALHEEGLIDPVFGDYANHDLASYHVAGCADVGALDIGWIEEADEHLGGAGTKGIGEIGIVGTAAAVANAVFDATGVRVRELPIHLEDVLK</sequence>
<gene>
    <name evidence="4" type="ORF">LR394_18425</name>
</gene>
<reference evidence="4" key="1">
    <citation type="submission" date="2021-11" db="EMBL/GenBank/DDBJ databases">
        <title>Streptomyces corallinus and Kineosporia corallina sp. nov., two new coral-derived marine actinobacteria.</title>
        <authorList>
            <person name="Buangrab K."/>
            <person name="Sutthacheep M."/>
            <person name="Yeemin T."/>
            <person name="Harunari E."/>
            <person name="Igarashi Y."/>
            <person name="Sripreechasak P."/>
            <person name="Kanchanasin P."/>
            <person name="Tanasupawat S."/>
            <person name="Phongsopitanun W."/>
        </authorList>
    </citation>
    <scope>NUCLEOTIDE SEQUENCE</scope>
    <source>
        <strain evidence="4">JCM 31032</strain>
    </source>
</reference>
<dbReference type="PANTHER" id="PTHR11908">
    <property type="entry name" value="XANTHINE DEHYDROGENASE"/>
    <property type="match status" value="1"/>
</dbReference>
<dbReference type="Pfam" id="PF01315">
    <property type="entry name" value="Ald_Xan_dh_C"/>
    <property type="match status" value="1"/>
</dbReference>
<evidence type="ECO:0000313" key="4">
    <source>
        <dbReference type="EMBL" id="MCD5312887.1"/>
    </source>
</evidence>
<dbReference type="InterPro" id="IPR016208">
    <property type="entry name" value="Ald_Oxase/xanthine_DH-like"/>
</dbReference>
<dbReference type="InterPro" id="IPR036856">
    <property type="entry name" value="Ald_Oxase/Xan_DH_a/b_sf"/>
</dbReference>
<dbReference type="RefSeq" id="WP_231443571.1">
    <property type="nucleotide sequence ID" value="NZ_JAJOMB010000009.1"/>
</dbReference>
<dbReference type="AlphaFoldDB" id="A0A9X1NCW5"/>
<dbReference type="GO" id="GO:0005506">
    <property type="term" value="F:iron ion binding"/>
    <property type="evidence" value="ECO:0007669"/>
    <property type="project" value="InterPro"/>
</dbReference>
<dbReference type="Pfam" id="PF20256">
    <property type="entry name" value="MoCoBD_2"/>
    <property type="match status" value="2"/>
</dbReference>
<dbReference type="InterPro" id="IPR000674">
    <property type="entry name" value="Ald_Oxase/Xan_DH_a/b"/>
</dbReference>
<evidence type="ECO:0000256" key="1">
    <source>
        <dbReference type="ARBA" id="ARBA00022505"/>
    </source>
</evidence>
<dbReference type="SUPFAM" id="SSF54665">
    <property type="entry name" value="CO dehydrogenase molybdoprotein N-domain-like"/>
    <property type="match status" value="1"/>
</dbReference>
<dbReference type="SMART" id="SM01008">
    <property type="entry name" value="Ald_Xan_dh_C"/>
    <property type="match status" value="1"/>
</dbReference>
<protein>
    <submittedName>
        <fullName evidence="4">Xanthine dehydrogenase family protein molybdopterin-binding subunit</fullName>
    </submittedName>
</protein>
<evidence type="ECO:0000313" key="5">
    <source>
        <dbReference type="Proteomes" id="UP001138997"/>
    </source>
</evidence>
<comment type="caution">
    <text evidence="4">The sequence shown here is derived from an EMBL/GenBank/DDBJ whole genome shotgun (WGS) entry which is preliminary data.</text>
</comment>
<dbReference type="InterPro" id="IPR008274">
    <property type="entry name" value="AldOxase/xan_DH_MoCoBD1"/>
</dbReference>